<dbReference type="EMBL" id="WNBW01000010">
    <property type="protein sequence ID" value="MTU04687.1"/>
    <property type="molecule type" value="Genomic_DNA"/>
</dbReference>
<dbReference type="Pfam" id="PF01381">
    <property type="entry name" value="HTH_3"/>
    <property type="match status" value="1"/>
</dbReference>
<proteinExistence type="predicted"/>
<protein>
    <submittedName>
        <fullName evidence="3">Helix-turn-helix domain-containing protein</fullName>
    </submittedName>
</protein>
<feature type="domain" description="HTH cro/C1-type" evidence="2">
    <location>
        <begin position="13"/>
        <end position="67"/>
    </location>
</feature>
<dbReference type="EMBL" id="WNBM01000008">
    <property type="protein sequence ID" value="MTT76488.1"/>
    <property type="molecule type" value="Genomic_DNA"/>
</dbReference>
<dbReference type="OrthoDB" id="9803228at2"/>
<organism evidence="3 6">
    <name type="scientific">Phascolarctobacterium faecium</name>
    <dbReference type="NCBI Taxonomy" id="33025"/>
    <lineage>
        <taxon>Bacteria</taxon>
        <taxon>Bacillati</taxon>
        <taxon>Bacillota</taxon>
        <taxon>Negativicutes</taxon>
        <taxon>Acidaminococcales</taxon>
        <taxon>Acidaminococcaceae</taxon>
        <taxon>Phascolarctobacterium</taxon>
    </lineage>
</organism>
<keyword evidence="1" id="KW-0238">DNA-binding</keyword>
<sequence length="70" mass="7821">MEEPNYKTIGINIKIKRIRQGISQAKLAKLLGVSAAHLCNIENGKVKISLKMLYKLTGFFKCSLDDLLTV</sequence>
<dbReference type="GO" id="GO:0003677">
    <property type="term" value="F:DNA binding"/>
    <property type="evidence" value="ECO:0007669"/>
    <property type="project" value="UniProtKB-KW"/>
</dbReference>
<evidence type="ECO:0000313" key="5">
    <source>
        <dbReference type="Proteomes" id="UP000443070"/>
    </source>
</evidence>
<evidence type="ECO:0000313" key="3">
    <source>
        <dbReference type="EMBL" id="MTT76488.1"/>
    </source>
</evidence>
<dbReference type="AlphaFoldDB" id="A0A7X3BW52"/>
<dbReference type="PANTHER" id="PTHR46558">
    <property type="entry name" value="TRACRIPTIONAL REGULATORY PROTEIN-RELATED-RELATED"/>
    <property type="match status" value="1"/>
</dbReference>
<evidence type="ECO:0000313" key="6">
    <source>
        <dbReference type="Proteomes" id="UP000484547"/>
    </source>
</evidence>
<evidence type="ECO:0000313" key="4">
    <source>
        <dbReference type="EMBL" id="MTU04687.1"/>
    </source>
</evidence>
<dbReference type="CDD" id="cd00093">
    <property type="entry name" value="HTH_XRE"/>
    <property type="match status" value="1"/>
</dbReference>
<evidence type="ECO:0000259" key="2">
    <source>
        <dbReference type="PROSITE" id="PS50943"/>
    </source>
</evidence>
<accession>A0A7X3BW52</accession>
<dbReference type="SUPFAM" id="SSF47413">
    <property type="entry name" value="lambda repressor-like DNA-binding domains"/>
    <property type="match status" value="1"/>
</dbReference>
<dbReference type="SMART" id="SM00530">
    <property type="entry name" value="HTH_XRE"/>
    <property type="match status" value="1"/>
</dbReference>
<comment type="caution">
    <text evidence="3">The sequence shown here is derived from an EMBL/GenBank/DDBJ whole genome shotgun (WGS) entry which is preliminary data.</text>
</comment>
<dbReference type="InterPro" id="IPR010982">
    <property type="entry name" value="Lambda_DNA-bd_dom_sf"/>
</dbReference>
<dbReference type="Gene3D" id="1.10.260.40">
    <property type="entry name" value="lambda repressor-like DNA-binding domains"/>
    <property type="match status" value="1"/>
</dbReference>
<dbReference type="RefSeq" id="WP_113078004.1">
    <property type="nucleotide sequence ID" value="NZ_CAUENI010000008.1"/>
</dbReference>
<gene>
    <name evidence="3" type="ORF">GMD11_09445</name>
    <name evidence="4" type="ORF">GMD18_09780</name>
</gene>
<dbReference type="PROSITE" id="PS50943">
    <property type="entry name" value="HTH_CROC1"/>
    <property type="match status" value="1"/>
</dbReference>
<dbReference type="PANTHER" id="PTHR46558:SF4">
    <property type="entry name" value="DNA-BIDING PHAGE PROTEIN"/>
    <property type="match status" value="1"/>
</dbReference>
<reference evidence="5 6" key="1">
    <citation type="journal article" date="2019" name="Nat. Med.">
        <title>A library of human gut bacterial isolates paired with longitudinal multiomics data enables mechanistic microbiome research.</title>
        <authorList>
            <person name="Poyet M."/>
            <person name="Groussin M."/>
            <person name="Gibbons S.M."/>
            <person name="Avila-Pacheco J."/>
            <person name="Jiang X."/>
            <person name="Kearney S.M."/>
            <person name="Perrotta A.R."/>
            <person name="Berdy B."/>
            <person name="Zhao S."/>
            <person name="Lieberman T.D."/>
            <person name="Swanson P.K."/>
            <person name="Smith M."/>
            <person name="Roesemann S."/>
            <person name="Alexander J.E."/>
            <person name="Rich S.A."/>
            <person name="Livny J."/>
            <person name="Vlamakis H."/>
            <person name="Clish C."/>
            <person name="Bullock K."/>
            <person name="Deik A."/>
            <person name="Scott J."/>
            <person name="Pierce K.A."/>
            <person name="Xavier R.J."/>
            <person name="Alm E.J."/>
        </authorList>
    </citation>
    <scope>NUCLEOTIDE SEQUENCE [LARGE SCALE GENOMIC DNA]</scope>
    <source>
        <strain evidence="3 6">BIOML-A13</strain>
        <strain evidence="4 5">BIOML-A3</strain>
    </source>
</reference>
<dbReference type="Proteomes" id="UP000443070">
    <property type="component" value="Unassembled WGS sequence"/>
</dbReference>
<dbReference type="Proteomes" id="UP000484547">
    <property type="component" value="Unassembled WGS sequence"/>
</dbReference>
<evidence type="ECO:0000256" key="1">
    <source>
        <dbReference type="ARBA" id="ARBA00023125"/>
    </source>
</evidence>
<name>A0A7X3BW52_9FIRM</name>
<dbReference type="InterPro" id="IPR001387">
    <property type="entry name" value="Cro/C1-type_HTH"/>
</dbReference>
<keyword evidence="5" id="KW-1185">Reference proteome</keyword>